<protein>
    <submittedName>
        <fullName evidence="1">Uncharacterized protein</fullName>
    </submittedName>
</protein>
<name>A0A0F9E6Z2_9ZZZZ</name>
<proteinExistence type="predicted"/>
<dbReference type="EMBL" id="LAZR01038349">
    <property type="protein sequence ID" value="KKL19798.1"/>
    <property type="molecule type" value="Genomic_DNA"/>
</dbReference>
<gene>
    <name evidence="1" type="ORF">LCGC14_2461880</name>
</gene>
<organism evidence="1">
    <name type="scientific">marine sediment metagenome</name>
    <dbReference type="NCBI Taxonomy" id="412755"/>
    <lineage>
        <taxon>unclassified sequences</taxon>
        <taxon>metagenomes</taxon>
        <taxon>ecological metagenomes</taxon>
    </lineage>
</organism>
<evidence type="ECO:0000313" key="1">
    <source>
        <dbReference type="EMBL" id="KKL19798.1"/>
    </source>
</evidence>
<accession>A0A0F9E6Z2</accession>
<dbReference type="AlphaFoldDB" id="A0A0F9E6Z2"/>
<sequence>MGLEIKHRSGTDQQLEMLNEPLTGLMLQDPKGQTQQVAMGGTIIDGGTDAANSKVSFGVPFILEMLVNAEDSGGAATDVLSALTGFPLDVFPKYSSSATALTTGSPFKFKILDVWVATLSENIQTGSDTIMVQNVAADNTTQTDITDAMNVNIADSAVVRAGTLNQDACVIDVTENVRLDIVLGSASDDRAYKVFMSCMRCVASE</sequence>
<comment type="caution">
    <text evidence="1">The sequence shown here is derived from an EMBL/GenBank/DDBJ whole genome shotgun (WGS) entry which is preliminary data.</text>
</comment>
<reference evidence="1" key="1">
    <citation type="journal article" date="2015" name="Nature">
        <title>Complex archaea that bridge the gap between prokaryotes and eukaryotes.</title>
        <authorList>
            <person name="Spang A."/>
            <person name="Saw J.H."/>
            <person name="Jorgensen S.L."/>
            <person name="Zaremba-Niedzwiedzka K."/>
            <person name="Martijn J."/>
            <person name="Lind A.E."/>
            <person name="van Eijk R."/>
            <person name="Schleper C."/>
            <person name="Guy L."/>
            <person name="Ettema T.J."/>
        </authorList>
    </citation>
    <scope>NUCLEOTIDE SEQUENCE</scope>
</reference>